<evidence type="ECO:0000313" key="5">
    <source>
        <dbReference type="Proteomes" id="UP001153269"/>
    </source>
</evidence>
<name>A0A9N7TU46_PLEPL</name>
<dbReference type="Gene3D" id="2.60.40.640">
    <property type="match status" value="2"/>
</dbReference>
<dbReference type="SMART" id="SM01017">
    <property type="entry name" value="Arrestin_C"/>
    <property type="match status" value="1"/>
</dbReference>
<comment type="caution">
    <text evidence="4">The sequence shown here is derived from an EMBL/GenBank/DDBJ whole genome shotgun (WGS) entry which is preliminary data.</text>
</comment>
<dbReference type="EMBL" id="CADEAL010000341">
    <property type="protein sequence ID" value="CAB1418812.1"/>
    <property type="molecule type" value="Genomic_DNA"/>
</dbReference>
<dbReference type="InterPro" id="IPR011021">
    <property type="entry name" value="Arrestin-like_N"/>
</dbReference>
<dbReference type="Pfam" id="PF02752">
    <property type="entry name" value="Arrestin_C"/>
    <property type="match status" value="1"/>
</dbReference>
<dbReference type="Proteomes" id="UP001153269">
    <property type="component" value="Unassembled WGS sequence"/>
</dbReference>
<accession>A0A9N7TU46</accession>
<dbReference type="GO" id="GO:0015031">
    <property type="term" value="P:protein transport"/>
    <property type="evidence" value="ECO:0007669"/>
    <property type="project" value="TreeGrafter"/>
</dbReference>
<dbReference type="PANTHER" id="PTHR11188">
    <property type="entry name" value="ARRESTIN DOMAIN CONTAINING PROTEIN"/>
    <property type="match status" value="1"/>
</dbReference>
<dbReference type="GO" id="GO:0007399">
    <property type="term" value="P:nervous system development"/>
    <property type="evidence" value="ECO:0007669"/>
    <property type="project" value="UniProtKB-ARBA"/>
</dbReference>
<dbReference type="InterPro" id="IPR050357">
    <property type="entry name" value="Arrestin_domain-protein"/>
</dbReference>
<dbReference type="InterPro" id="IPR011022">
    <property type="entry name" value="Arrestin_C-like"/>
</dbReference>
<sequence>MPSVESFELTYVALNESRTFSEGDTVTGKVTLVLLKEVSAQSLHVKAKGDAEVRWSKRTGDKNRTYRASKRYFKLKEFLIGGQEDSKETVIPKGIHVYKFSFKIPEGNMPSTFRGIHGKIIYKLEAALARSWRMDRTVEEEINFVSKAYPDIHSLMMPQVGSVNKEMGLFSSGQVHMDVGIDRKAYAPGETVMIVAQINNSSSSDMSPKFSFIQDVVYRASGNTKHDSHVIHKVADSCIKAQTQKEVQCAITIPPGQMQTIQNCDIITVEYHFKVYLDISFAFDPEVLLPVVILPVHFRPGLQSGVTASPYLAGATGGPSNSDFPPPTASLGPYPASPNSGGYPGAQSSIWISLFVLIIDACATPSTFSPNISSTPISTSDQSIAFSVFQHVCTCSHVQLSVVFADDERRLPVSVG</sequence>
<comment type="similarity">
    <text evidence="1">Belongs to the arrestin family.</text>
</comment>
<protein>
    <recommendedName>
        <fullName evidence="3">Arrestin C-terminal-like domain-containing protein</fullName>
    </recommendedName>
</protein>
<proteinExistence type="inferred from homology"/>
<dbReference type="InterPro" id="IPR014752">
    <property type="entry name" value="Arrestin-like_C"/>
</dbReference>
<evidence type="ECO:0000313" key="4">
    <source>
        <dbReference type="EMBL" id="CAB1418812.1"/>
    </source>
</evidence>
<reference evidence="4" key="1">
    <citation type="submission" date="2020-03" db="EMBL/GenBank/DDBJ databases">
        <authorList>
            <person name="Weist P."/>
        </authorList>
    </citation>
    <scope>NUCLEOTIDE SEQUENCE</scope>
</reference>
<dbReference type="Pfam" id="PF00339">
    <property type="entry name" value="Arrestin_N"/>
    <property type="match status" value="1"/>
</dbReference>
<gene>
    <name evidence="4" type="ORF">PLEPLA_LOCUS6638</name>
</gene>
<evidence type="ECO:0000256" key="2">
    <source>
        <dbReference type="SAM" id="MobiDB-lite"/>
    </source>
</evidence>
<dbReference type="AlphaFoldDB" id="A0A9N7TU46"/>
<feature type="domain" description="Arrestin C-terminal-like" evidence="3">
    <location>
        <begin position="171"/>
        <end position="298"/>
    </location>
</feature>
<dbReference type="PANTHER" id="PTHR11188:SF135">
    <property type="entry name" value="ARRESTIN DOMAIN CONTAINING 3-LIKE-RELATED"/>
    <property type="match status" value="1"/>
</dbReference>
<dbReference type="InterPro" id="IPR014756">
    <property type="entry name" value="Ig_E-set"/>
</dbReference>
<keyword evidence="5" id="KW-1185">Reference proteome</keyword>
<feature type="region of interest" description="Disordered" evidence="2">
    <location>
        <begin position="317"/>
        <end position="336"/>
    </location>
</feature>
<dbReference type="GO" id="GO:0005737">
    <property type="term" value="C:cytoplasm"/>
    <property type="evidence" value="ECO:0007669"/>
    <property type="project" value="TreeGrafter"/>
</dbReference>
<dbReference type="SUPFAM" id="SSF81296">
    <property type="entry name" value="E set domains"/>
    <property type="match status" value="2"/>
</dbReference>
<evidence type="ECO:0000256" key="1">
    <source>
        <dbReference type="ARBA" id="ARBA00005298"/>
    </source>
</evidence>
<organism evidence="4 5">
    <name type="scientific">Pleuronectes platessa</name>
    <name type="common">European plaice</name>
    <dbReference type="NCBI Taxonomy" id="8262"/>
    <lineage>
        <taxon>Eukaryota</taxon>
        <taxon>Metazoa</taxon>
        <taxon>Chordata</taxon>
        <taxon>Craniata</taxon>
        <taxon>Vertebrata</taxon>
        <taxon>Euteleostomi</taxon>
        <taxon>Actinopterygii</taxon>
        <taxon>Neopterygii</taxon>
        <taxon>Teleostei</taxon>
        <taxon>Neoteleostei</taxon>
        <taxon>Acanthomorphata</taxon>
        <taxon>Carangaria</taxon>
        <taxon>Pleuronectiformes</taxon>
        <taxon>Pleuronectoidei</taxon>
        <taxon>Pleuronectidae</taxon>
        <taxon>Pleuronectes</taxon>
    </lineage>
</organism>
<evidence type="ECO:0000259" key="3">
    <source>
        <dbReference type="SMART" id="SM01017"/>
    </source>
</evidence>
<dbReference type="GO" id="GO:0005886">
    <property type="term" value="C:plasma membrane"/>
    <property type="evidence" value="ECO:0007669"/>
    <property type="project" value="TreeGrafter"/>
</dbReference>